<dbReference type="FunFam" id="3.75.10.10:FF:000004">
    <property type="entry name" value="N(G),N(G)-dimethylarginine dimethylaminohydrolase 1"/>
    <property type="match status" value="1"/>
</dbReference>
<dbReference type="AlphaFoldDB" id="A0A401FWW4"/>
<dbReference type="Gene3D" id="3.75.10.10">
    <property type="entry name" value="L-arginine/glycine Amidinotransferase, Chain A"/>
    <property type="match status" value="1"/>
</dbReference>
<sequence length="253" mass="27661">MFSKAITRTPAPTFASGITTALSTAPPDYGQMLKQHDAYLEALKRLGLDVIVLDPEPAYPDAHFVEDTAVVTPHVAVITHPGADARKGETATIEPVLARFRELRHIQAPGTLDGGDVLMVGNHFFVGISDRTNREGAEQFARILEEFGCTCSAIPLEAGLHLKSSLNYVGKNTMLVTRHFADHEAIREYEKIVISDKEAYAANTLLINDVLLTPVGYPETRKALNNLGMEIIELDTGESRKMDGGLTCLSLRF</sequence>
<name>A0A401FWW4_9BACT</name>
<dbReference type="InterPro" id="IPR033199">
    <property type="entry name" value="DDAH-like"/>
</dbReference>
<dbReference type="GO" id="GO:0045429">
    <property type="term" value="P:positive regulation of nitric oxide biosynthetic process"/>
    <property type="evidence" value="ECO:0007669"/>
    <property type="project" value="TreeGrafter"/>
</dbReference>
<dbReference type="PANTHER" id="PTHR12737:SF9">
    <property type="entry name" value="DIMETHYLARGININASE"/>
    <property type="match status" value="1"/>
</dbReference>
<dbReference type="RefSeq" id="WP_124328727.1">
    <property type="nucleotide sequence ID" value="NZ_BEXT01000001.1"/>
</dbReference>
<reference evidence="5" key="1">
    <citation type="submission" date="2017-11" db="EMBL/GenBank/DDBJ databases">
        <authorList>
            <person name="Watanabe M."/>
            <person name="Kojima H."/>
        </authorList>
    </citation>
    <scope>NUCLEOTIDE SEQUENCE [LARGE SCALE GENOMIC DNA]</scope>
    <source>
        <strain evidence="5">Tokyo 01</strain>
    </source>
</reference>
<dbReference type="GO" id="GO:0000052">
    <property type="term" value="P:citrulline metabolic process"/>
    <property type="evidence" value="ECO:0007669"/>
    <property type="project" value="TreeGrafter"/>
</dbReference>
<evidence type="ECO:0000256" key="1">
    <source>
        <dbReference type="ARBA" id="ARBA00008532"/>
    </source>
</evidence>
<evidence type="ECO:0000256" key="2">
    <source>
        <dbReference type="ARBA" id="ARBA00022801"/>
    </source>
</evidence>
<keyword evidence="2" id="KW-0378">Hydrolase</keyword>
<comment type="caution">
    <text evidence="4">The sequence shown here is derived from an EMBL/GenBank/DDBJ whole genome shotgun (WGS) entry which is preliminary data.</text>
</comment>
<accession>A0A401FWW4</accession>
<dbReference type="EMBL" id="BEXT01000001">
    <property type="protein sequence ID" value="GBC61433.1"/>
    <property type="molecule type" value="Genomic_DNA"/>
</dbReference>
<dbReference type="OrthoDB" id="9790596at2"/>
<evidence type="ECO:0000313" key="5">
    <source>
        <dbReference type="Proteomes" id="UP000288096"/>
    </source>
</evidence>
<dbReference type="GO" id="GO:0016740">
    <property type="term" value="F:transferase activity"/>
    <property type="evidence" value="ECO:0007669"/>
    <property type="project" value="UniProtKB-KW"/>
</dbReference>
<organism evidence="4 5">
    <name type="scientific">Desulfonema ishimotonii</name>
    <dbReference type="NCBI Taxonomy" id="45657"/>
    <lineage>
        <taxon>Bacteria</taxon>
        <taxon>Pseudomonadati</taxon>
        <taxon>Thermodesulfobacteriota</taxon>
        <taxon>Desulfobacteria</taxon>
        <taxon>Desulfobacterales</taxon>
        <taxon>Desulfococcaceae</taxon>
        <taxon>Desulfonema</taxon>
    </lineage>
</organism>
<dbReference type="PANTHER" id="PTHR12737">
    <property type="entry name" value="DIMETHYLARGININE DIMETHYLAMINOHYDROLASE"/>
    <property type="match status" value="1"/>
</dbReference>
<evidence type="ECO:0000313" key="4">
    <source>
        <dbReference type="EMBL" id="GBC61433.1"/>
    </source>
</evidence>
<reference evidence="5" key="2">
    <citation type="submission" date="2019-01" db="EMBL/GenBank/DDBJ databases">
        <title>Genome sequence of Desulfonema ishimotonii strain Tokyo 01.</title>
        <authorList>
            <person name="Fukui M."/>
        </authorList>
    </citation>
    <scope>NUCLEOTIDE SEQUENCE [LARGE SCALE GENOMIC DNA]</scope>
    <source>
        <strain evidence="5">Tokyo 01</strain>
    </source>
</reference>
<comment type="similarity">
    <text evidence="1">Belongs to the DDAH family.</text>
</comment>
<dbReference type="GO" id="GO:0016597">
    <property type="term" value="F:amino acid binding"/>
    <property type="evidence" value="ECO:0007669"/>
    <property type="project" value="TreeGrafter"/>
</dbReference>
<gene>
    <name evidence="4" type="ORF">DENIS_2393</name>
</gene>
<dbReference type="SUPFAM" id="SSF55909">
    <property type="entry name" value="Pentein"/>
    <property type="match status" value="1"/>
</dbReference>
<dbReference type="Proteomes" id="UP000288096">
    <property type="component" value="Unassembled WGS sequence"/>
</dbReference>
<dbReference type="Pfam" id="PF02274">
    <property type="entry name" value="ADI"/>
    <property type="match status" value="1"/>
</dbReference>
<dbReference type="GO" id="GO:0006525">
    <property type="term" value="P:arginine metabolic process"/>
    <property type="evidence" value="ECO:0007669"/>
    <property type="project" value="TreeGrafter"/>
</dbReference>
<dbReference type="GO" id="GO:0016403">
    <property type="term" value="F:dimethylargininase activity"/>
    <property type="evidence" value="ECO:0007669"/>
    <property type="project" value="TreeGrafter"/>
</dbReference>
<keyword evidence="5" id="KW-1185">Reference proteome</keyword>
<keyword evidence="4" id="KW-0808">Transferase</keyword>
<evidence type="ECO:0000256" key="3">
    <source>
        <dbReference type="PIRSR" id="PIRSR633199-1"/>
    </source>
</evidence>
<feature type="active site" description="Proton donor" evidence="3">
    <location>
        <position position="161"/>
    </location>
</feature>
<protein>
    <submittedName>
        <fullName evidence="4">Amidinotransferase</fullName>
    </submittedName>
</protein>
<proteinExistence type="inferred from homology"/>
<feature type="active site" description="Nucleophile" evidence="3">
    <location>
        <position position="248"/>
    </location>
</feature>